<accession>A0A846XF96</accession>
<comment type="caution">
    <text evidence="2">The sequence shown here is derived from an EMBL/GenBank/DDBJ whole genome shotgun (WGS) entry which is preliminary data.</text>
</comment>
<gene>
    <name evidence="2" type="ORF">HGA13_12225</name>
</gene>
<dbReference type="EMBL" id="JAAXOO010000003">
    <property type="protein sequence ID" value="NKY33839.1"/>
    <property type="molecule type" value="Genomic_DNA"/>
</dbReference>
<sequence>MNYPNHHPNSSTAAEQSGSAQARLDAAFALPFGPVREQRITEAVLELIAAEIGHRKTAIA</sequence>
<evidence type="ECO:0000313" key="2">
    <source>
        <dbReference type="EMBL" id="NKY33839.1"/>
    </source>
</evidence>
<dbReference type="RefSeq" id="WP_068049929.1">
    <property type="nucleotide sequence ID" value="NZ_JAAXOO010000003.1"/>
</dbReference>
<feature type="compositionally biased region" description="Polar residues" evidence="1">
    <location>
        <begin position="7"/>
        <end position="20"/>
    </location>
</feature>
<name>A0A846XF96_9NOCA</name>
<dbReference type="Proteomes" id="UP000565715">
    <property type="component" value="Unassembled WGS sequence"/>
</dbReference>
<evidence type="ECO:0000313" key="3">
    <source>
        <dbReference type="Proteomes" id="UP000565715"/>
    </source>
</evidence>
<proteinExistence type="predicted"/>
<protein>
    <submittedName>
        <fullName evidence="2">Uncharacterized protein</fullName>
    </submittedName>
</protein>
<organism evidence="2 3">
    <name type="scientific">Nocardia speluncae</name>
    <dbReference type="NCBI Taxonomy" id="419477"/>
    <lineage>
        <taxon>Bacteria</taxon>
        <taxon>Bacillati</taxon>
        <taxon>Actinomycetota</taxon>
        <taxon>Actinomycetes</taxon>
        <taxon>Mycobacteriales</taxon>
        <taxon>Nocardiaceae</taxon>
        <taxon>Nocardia</taxon>
    </lineage>
</organism>
<feature type="region of interest" description="Disordered" evidence="1">
    <location>
        <begin position="1"/>
        <end position="20"/>
    </location>
</feature>
<evidence type="ECO:0000256" key="1">
    <source>
        <dbReference type="SAM" id="MobiDB-lite"/>
    </source>
</evidence>
<keyword evidence="3" id="KW-1185">Reference proteome</keyword>
<reference evidence="2 3" key="1">
    <citation type="submission" date="2020-04" db="EMBL/GenBank/DDBJ databases">
        <title>MicrobeNet Type strains.</title>
        <authorList>
            <person name="Nicholson A.C."/>
        </authorList>
    </citation>
    <scope>NUCLEOTIDE SEQUENCE [LARGE SCALE GENOMIC DNA]</scope>
    <source>
        <strain evidence="2 3">DSM 45078</strain>
    </source>
</reference>
<dbReference type="AlphaFoldDB" id="A0A846XF96"/>